<organism evidence="11 12">
    <name type="scientific">Amniculicola lignicola CBS 123094</name>
    <dbReference type="NCBI Taxonomy" id="1392246"/>
    <lineage>
        <taxon>Eukaryota</taxon>
        <taxon>Fungi</taxon>
        <taxon>Dikarya</taxon>
        <taxon>Ascomycota</taxon>
        <taxon>Pezizomycotina</taxon>
        <taxon>Dothideomycetes</taxon>
        <taxon>Pleosporomycetidae</taxon>
        <taxon>Pleosporales</taxon>
        <taxon>Amniculicolaceae</taxon>
        <taxon>Amniculicola</taxon>
    </lineage>
</organism>
<comment type="domain">
    <text evidence="7">The Q motif is unique to and characteristic of the DEAD box family of RNA helicases and controls ATP binding and hydrolysis.</text>
</comment>
<dbReference type="GO" id="GO:0005524">
    <property type="term" value="F:ATP binding"/>
    <property type="evidence" value="ECO:0007669"/>
    <property type="project" value="UniProtKB-UniRule"/>
</dbReference>
<dbReference type="Pfam" id="PF00270">
    <property type="entry name" value="DEAD"/>
    <property type="match status" value="1"/>
</dbReference>
<dbReference type="Gene3D" id="3.40.50.300">
    <property type="entry name" value="P-loop containing nucleotide triphosphate hydrolases"/>
    <property type="match status" value="2"/>
</dbReference>
<dbReference type="GO" id="GO:0003723">
    <property type="term" value="F:RNA binding"/>
    <property type="evidence" value="ECO:0007669"/>
    <property type="project" value="UniProtKB-UniRule"/>
</dbReference>
<dbReference type="EC" id="3.6.4.13" evidence="7"/>
<evidence type="ECO:0000256" key="3">
    <source>
        <dbReference type="ARBA" id="ARBA00022806"/>
    </source>
</evidence>
<dbReference type="OrthoDB" id="193716at2759"/>
<evidence type="ECO:0000313" key="11">
    <source>
        <dbReference type="EMBL" id="KAF1997347.1"/>
    </source>
</evidence>
<dbReference type="PANTHER" id="PTHR24031">
    <property type="entry name" value="RNA HELICASE"/>
    <property type="match status" value="1"/>
</dbReference>
<dbReference type="PROSITE" id="PS51194">
    <property type="entry name" value="HELICASE_CTER"/>
    <property type="match status" value="1"/>
</dbReference>
<evidence type="ECO:0000256" key="1">
    <source>
        <dbReference type="ARBA" id="ARBA00022741"/>
    </source>
</evidence>
<dbReference type="SUPFAM" id="SSF52540">
    <property type="entry name" value="P-loop containing nucleoside triphosphate hydrolases"/>
    <property type="match status" value="2"/>
</dbReference>
<dbReference type="PROSITE" id="PS00039">
    <property type="entry name" value="DEAD_ATP_HELICASE"/>
    <property type="match status" value="1"/>
</dbReference>
<keyword evidence="1 6" id="KW-0547">Nucleotide-binding</keyword>
<keyword evidence="5 7" id="KW-0694">RNA-binding</keyword>
<comment type="similarity">
    <text evidence="6">Belongs to the DEAD box helicase family.</text>
</comment>
<evidence type="ECO:0000256" key="5">
    <source>
        <dbReference type="ARBA" id="ARBA00022884"/>
    </source>
</evidence>
<evidence type="ECO:0000313" key="12">
    <source>
        <dbReference type="Proteomes" id="UP000799779"/>
    </source>
</evidence>
<dbReference type="EMBL" id="ML977614">
    <property type="protein sequence ID" value="KAF1997347.1"/>
    <property type="molecule type" value="Genomic_DNA"/>
</dbReference>
<evidence type="ECO:0000256" key="2">
    <source>
        <dbReference type="ARBA" id="ARBA00022801"/>
    </source>
</evidence>
<evidence type="ECO:0000256" key="7">
    <source>
        <dbReference type="RuleBase" id="RU365068"/>
    </source>
</evidence>
<gene>
    <name evidence="11" type="ORF">P154DRAFT_524842</name>
</gene>
<proteinExistence type="inferred from homology"/>
<dbReference type="InterPro" id="IPR027417">
    <property type="entry name" value="P-loop_NTPase"/>
</dbReference>
<keyword evidence="3 6" id="KW-0347">Helicase</keyword>
<comment type="function">
    <text evidence="7">RNA helicase.</text>
</comment>
<dbReference type="InterPro" id="IPR014001">
    <property type="entry name" value="Helicase_ATP-bd"/>
</dbReference>
<feature type="domain" description="Helicase ATP-binding" evidence="9">
    <location>
        <begin position="116"/>
        <end position="308"/>
    </location>
</feature>
<keyword evidence="4 6" id="KW-0067">ATP-binding</keyword>
<dbReference type="Proteomes" id="UP000799779">
    <property type="component" value="Unassembled WGS sequence"/>
</dbReference>
<keyword evidence="12" id="KW-1185">Reference proteome</keyword>
<dbReference type="Pfam" id="PF00271">
    <property type="entry name" value="Helicase_C"/>
    <property type="match status" value="1"/>
</dbReference>
<evidence type="ECO:0000256" key="6">
    <source>
        <dbReference type="RuleBase" id="RU000492"/>
    </source>
</evidence>
<dbReference type="GO" id="GO:0016787">
    <property type="term" value="F:hydrolase activity"/>
    <property type="evidence" value="ECO:0007669"/>
    <property type="project" value="UniProtKB-KW"/>
</dbReference>
<dbReference type="InterPro" id="IPR011545">
    <property type="entry name" value="DEAD/DEAH_box_helicase_dom"/>
</dbReference>
<reference evidence="11" key="1">
    <citation type="journal article" date="2020" name="Stud. Mycol.">
        <title>101 Dothideomycetes genomes: a test case for predicting lifestyles and emergence of pathogens.</title>
        <authorList>
            <person name="Haridas S."/>
            <person name="Albert R."/>
            <person name="Binder M."/>
            <person name="Bloem J."/>
            <person name="Labutti K."/>
            <person name="Salamov A."/>
            <person name="Andreopoulos B."/>
            <person name="Baker S."/>
            <person name="Barry K."/>
            <person name="Bills G."/>
            <person name="Bluhm B."/>
            <person name="Cannon C."/>
            <person name="Castanera R."/>
            <person name="Culley D."/>
            <person name="Daum C."/>
            <person name="Ezra D."/>
            <person name="Gonzalez J."/>
            <person name="Henrissat B."/>
            <person name="Kuo A."/>
            <person name="Liang C."/>
            <person name="Lipzen A."/>
            <person name="Lutzoni F."/>
            <person name="Magnuson J."/>
            <person name="Mondo S."/>
            <person name="Nolan M."/>
            <person name="Ohm R."/>
            <person name="Pangilinan J."/>
            <person name="Park H.-J."/>
            <person name="Ramirez L."/>
            <person name="Alfaro M."/>
            <person name="Sun H."/>
            <person name="Tritt A."/>
            <person name="Yoshinaga Y."/>
            <person name="Zwiers L.-H."/>
            <person name="Turgeon B."/>
            <person name="Goodwin S."/>
            <person name="Spatafora J."/>
            <person name="Crous P."/>
            <person name="Grigoriev I."/>
        </authorList>
    </citation>
    <scope>NUCLEOTIDE SEQUENCE</scope>
    <source>
        <strain evidence="11">CBS 123094</strain>
    </source>
</reference>
<accession>A0A6A5W7L8</accession>
<evidence type="ECO:0000259" key="10">
    <source>
        <dbReference type="PROSITE" id="PS51194"/>
    </source>
</evidence>
<protein>
    <recommendedName>
        <fullName evidence="7">ATP-dependent RNA helicase</fullName>
        <ecNumber evidence="7">3.6.4.13</ecNumber>
    </recommendedName>
</protein>
<keyword evidence="2 6" id="KW-0378">Hydrolase</keyword>
<evidence type="ECO:0000256" key="4">
    <source>
        <dbReference type="ARBA" id="ARBA00022840"/>
    </source>
</evidence>
<dbReference type="InterPro" id="IPR001650">
    <property type="entry name" value="Helicase_C-like"/>
</dbReference>
<feature type="domain" description="Helicase C-terminal" evidence="10">
    <location>
        <begin position="339"/>
        <end position="509"/>
    </location>
</feature>
<dbReference type="SMART" id="SM00487">
    <property type="entry name" value="DEXDc"/>
    <property type="match status" value="1"/>
</dbReference>
<dbReference type="SMART" id="SM00490">
    <property type="entry name" value="HELICc"/>
    <property type="match status" value="1"/>
</dbReference>
<comment type="catalytic activity">
    <reaction evidence="7">
        <text>ATP + H2O = ADP + phosphate + H(+)</text>
        <dbReference type="Rhea" id="RHEA:13065"/>
        <dbReference type="ChEBI" id="CHEBI:15377"/>
        <dbReference type="ChEBI" id="CHEBI:15378"/>
        <dbReference type="ChEBI" id="CHEBI:30616"/>
        <dbReference type="ChEBI" id="CHEBI:43474"/>
        <dbReference type="ChEBI" id="CHEBI:456216"/>
        <dbReference type="EC" id="3.6.4.13"/>
    </reaction>
</comment>
<feature type="region of interest" description="Disordered" evidence="8">
    <location>
        <begin position="572"/>
        <end position="665"/>
    </location>
</feature>
<sequence length="665" mass="71049">MYSALRRGPASLARSLSSTAFAHRALRSAAFPSAAARASAPRAPAVAVAVAAFHHSTRWHQVAAAEAPVDNSSDQGGACTRFQDLATRGLVHPNLIRTVTQQMKLSDMTEVQTRTINEALNGSDVIAQAKTGTGKTLAFLIPVIQRIIKDDPQLGERTRGYKRAKANDIRAIIISPTRELAEQIAVEATKVTAGTGVIVQCAVGGTQKRMMLQKTQREGCHLLVGTPGRLCDILSDPYSGVAAPTLQALVMDEADRLLDDGFMKEIDEIKKFLPDPTDVDRQTLMFSATVPRSVVDLVRQTLKPNFHYAKCVDENEEPTHQRVPQAAVHLNGFENTMPALYELVLREHEASKAGHKKPFKAIIYFNSTSEVALAASVFYKLSGGFKRDKPLHGLAATEIHAKLTQGARTKAADTFRFAKSGVLFSSDVTARGMDFPNVTHVLQVGLPRDRDTYIHRIGRTGRAGKEGEGWIFVTPIEQAEMRKRLRSLPLNVDNSLETAAVDMTTEAELPANVAGLITEVVDEHKKMYPDQLENAYRGLFGAFQWCGDKRGLIEAAERLALFGWGMPSAPRPPASAMGGGRSFGGRSGGGSGYGSPRGGEFGQSRGGFGESRGGGGRGYGDRGSGGGGGGGYGGGDRGGRSSYGGGDRGASRGGGRSGGGLRNLY</sequence>
<name>A0A6A5W7L8_9PLEO</name>
<evidence type="ECO:0000259" key="9">
    <source>
        <dbReference type="PROSITE" id="PS51192"/>
    </source>
</evidence>
<feature type="compositionally biased region" description="Gly residues" evidence="8">
    <location>
        <begin position="577"/>
        <end position="665"/>
    </location>
</feature>
<dbReference type="AlphaFoldDB" id="A0A6A5W7L8"/>
<evidence type="ECO:0000256" key="8">
    <source>
        <dbReference type="SAM" id="MobiDB-lite"/>
    </source>
</evidence>
<dbReference type="InterPro" id="IPR000629">
    <property type="entry name" value="RNA-helicase_DEAD-box_CS"/>
</dbReference>
<dbReference type="GO" id="GO:0003724">
    <property type="term" value="F:RNA helicase activity"/>
    <property type="evidence" value="ECO:0007669"/>
    <property type="project" value="UniProtKB-EC"/>
</dbReference>
<dbReference type="PROSITE" id="PS51192">
    <property type="entry name" value="HELICASE_ATP_BIND_1"/>
    <property type="match status" value="1"/>
</dbReference>
<dbReference type="CDD" id="cd18787">
    <property type="entry name" value="SF2_C_DEAD"/>
    <property type="match status" value="1"/>
</dbReference>